<feature type="region of interest" description="Disordered" evidence="1">
    <location>
        <begin position="616"/>
        <end position="655"/>
    </location>
</feature>
<protein>
    <submittedName>
        <fullName evidence="2">Uncharacterized protein</fullName>
    </submittedName>
</protein>
<dbReference type="AlphaFoldDB" id="A0A4Y7Q5W1"/>
<evidence type="ECO:0000256" key="1">
    <source>
        <dbReference type="SAM" id="MobiDB-lite"/>
    </source>
</evidence>
<organism evidence="2 3">
    <name type="scientific">Rickenella mellea</name>
    <dbReference type="NCBI Taxonomy" id="50990"/>
    <lineage>
        <taxon>Eukaryota</taxon>
        <taxon>Fungi</taxon>
        <taxon>Dikarya</taxon>
        <taxon>Basidiomycota</taxon>
        <taxon>Agaricomycotina</taxon>
        <taxon>Agaricomycetes</taxon>
        <taxon>Hymenochaetales</taxon>
        <taxon>Rickenellaceae</taxon>
        <taxon>Rickenella</taxon>
    </lineage>
</organism>
<feature type="compositionally biased region" description="Basic and acidic residues" evidence="1">
    <location>
        <begin position="635"/>
        <end position="648"/>
    </location>
</feature>
<sequence>MNNSRGNQRSNFVAMIQSSGTGKSRVADELGKLVFTLPFNLRDRRNLGYPSSDHVVLDFFRIRYPDEKETYDELCDRILCFMSVLFNHVERAVQDHLPSSFPSSESLAEHWREYLRTDNNRHALYSNVLHATENIWRTDRNWDDATRHRNVRASAVNFGISLLRKLQSISHPLSASAPTYHPSSGHGDVRMVLSFDETHELFINKDTFARDDRTAYDALCGAVSELEELDIFAIFLSTTPELLRNPPPRHIWPNYQKPLQVPFIELPFDQWKEAYLVTEGSHALDDVCDVEFMVRFGRPLFWTRWEAGDDTVRSDMLNFARAKINGGCDYEGGDARTAALGIRLLLEFEPTNEQAHAMQGRMVRANMRMVHAIPSQLDYYISGTPSEPLLAEAAAQNLKDPSGISWQLLQLIKRGLLSEEDRSELVTRVLLTEAHDLALKDMGHRSWSVSYSVPIPVVTFLKALFSERYIELVLDCRPDDDPNGEPLQEAFKNSFIHFTHFGRGEGAGCVSDLMASMGLYRGMAFACRKNSGLCDILLPILVDGKRPISQENSTIGLISLKDTFAKKSANMDAFEGEFFSLAGVKRPYLNLIMRLGGPRRSEHCPPIRGAFKNTYRETNQDSPSHSAEPQPTPGTDRDDAVIEDHDPQTADVQSHPRYSINAFGCSSDIYRAMEEHSYVYKELVEASFVDGPSTNKPDYSKTEAGLDPSTGTMLLPWSKRSDTRTEDAEIEKMVEGVFLGRYDKLFSY</sequence>
<accession>A0A4Y7Q5W1</accession>
<evidence type="ECO:0000313" key="2">
    <source>
        <dbReference type="EMBL" id="TDL22696.1"/>
    </source>
</evidence>
<dbReference type="STRING" id="50990.A0A4Y7Q5W1"/>
<proteinExistence type="predicted"/>
<reference evidence="2 3" key="1">
    <citation type="submission" date="2018-06" db="EMBL/GenBank/DDBJ databases">
        <title>A transcriptomic atlas of mushroom development highlights an independent origin of complex multicellularity.</title>
        <authorList>
            <consortium name="DOE Joint Genome Institute"/>
            <person name="Krizsan K."/>
            <person name="Almasi E."/>
            <person name="Merenyi Z."/>
            <person name="Sahu N."/>
            <person name="Viragh M."/>
            <person name="Koszo T."/>
            <person name="Mondo S."/>
            <person name="Kiss B."/>
            <person name="Balint B."/>
            <person name="Kues U."/>
            <person name="Barry K."/>
            <person name="Hegedus J.C."/>
            <person name="Henrissat B."/>
            <person name="Johnson J."/>
            <person name="Lipzen A."/>
            <person name="Ohm R."/>
            <person name="Nagy I."/>
            <person name="Pangilinan J."/>
            <person name="Yan J."/>
            <person name="Xiong Y."/>
            <person name="Grigoriev I.V."/>
            <person name="Hibbett D.S."/>
            <person name="Nagy L.G."/>
        </authorList>
    </citation>
    <scope>NUCLEOTIDE SEQUENCE [LARGE SCALE GENOMIC DNA]</scope>
    <source>
        <strain evidence="2 3">SZMC22713</strain>
    </source>
</reference>
<evidence type="ECO:0000313" key="3">
    <source>
        <dbReference type="Proteomes" id="UP000294933"/>
    </source>
</evidence>
<dbReference type="PANTHER" id="PTHR33266:SF1">
    <property type="entry name" value="F-BOX DOMAIN-CONTAINING PROTEIN"/>
    <property type="match status" value="1"/>
</dbReference>
<name>A0A4Y7Q5W1_9AGAM</name>
<dbReference type="EMBL" id="ML170173">
    <property type="protein sequence ID" value="TDL22696.1"/>
    <property type="molecule type" value="Genomic_DNA"/>
</dbReference>
<dbReference type="OrthoDB" id="3270019at2759"/>
<feature type="compositionally biased region" description="Polar residues" evidence="1">
    <location>
        <begin position="620"/>
        <end position="629"/>
    </location>
</feature>
<feature type="region of interest" description="Disordered" evidence="1">
    <location>
        <begin position="694"/>
        <end position="716"/>
    </location>
</feature>
<dbReference type="Proteomes" id="UP000294933">
    <property type="component" value="Unassembled WGS sequence"/>
</dbReference>
<keyword evidence="3" id="KW-1185">Reference proteome</keyword>
<dbReference type="VEuPathDB" id="FungiDB:BD410DRAFT_897943"/>
<gene>
    <name evidence="2" type="ORF">BD410DRAFT_897943</name>
</gene>
<dbReference type="PANTHER" id="PTHR33266">
    <property type="entry name" value="CHROMOSOME 15, WHOLE GENOME SHOTGUN SEQUENCE"/>
    <property type="match status" value="1"/>
</dbReference>